<dbReference type="PIRSF" id="PIRSF000194">
    <property type="entry name" value="DHFR"/>
    <property type="match status" value="1"/>
</dbReference>
<comment type="function">
    <text evidence="7">Key enzyme in folate metabolism. Catalyzes an essential reaction for de novo glycine and purine synthesis, and for DNA precursor synthesis.</text>
</comment>
<comment type="pathway">
    <text evidence="1 7">Cofactor biosynthesis; tetrahydrofolate biosynthesis; 5,6,7,8-tetrahydrofolate from 7,8-dihydrofolate: step 1/1.</text>
</comment>
<evidence type="ECO:0000256" key="4">
    <source>
        <dbReference type="ARBA" id="ARBA00022563"/>
    </source>
</evidence>
<dbReference type="GO" id="GO:0046654">
    <property type="term" value="P:tetrahydrofolate biosynthetic process"/>
    <property type="evidence" value="ECO:0007669"/>
    <property type="project" value="UniProtKB-UniPathway"/>
</dbReference>
<keyword evidence="6 7" id="KW-0560">Oxidoreductase</keyword>
<dbReference type="PRINTS" id="PR00070">
    <property type="entry name" value="DHFR"/>
</dbReference>
<evidence type="ECO:0000256" key="3">
    <source>
        <dbReference type="ARBA" id="ARBA00012856"/>
    </source>
</evidence>
<dbReference type="OrthoDB" id="9804315at2"/>
<evidence type="ECO:0000256" key="5">
    <source>
        <dbReference type="ARBA" id="ARBA00022857"/>
    </source>
</evidence>
<dbReference type="GO" id="GO:0004146">
    <property type="term" value="F:dihydrofolate reductase activity"/>
    <property type="evidence" value="ECO:0007669"/>
    <property type="project" value="UniProtKB-EC"/>
</dbReference>
<comment type="catalytic activity">
    <reaction evidence="7">
        <text>(6S)-5,6,7,8-tetrahydrofolate + NADP(+) = 7,8-dihydrofolate + NADPH + H(+)</text>
        <dbReference type="Rhea" id="RHEA:15009"/>
        <dbReference type="ChEBI" id="CHEBI:15378"/>
        <dbReference type="ChEBI" id="CHEBI:57451"/>
        <dbReference type="ChEBI" id="CHEBI:57453"/>
        <dbReference type="ChEBI" id="CHEBI:57783"/>
        <dbReference type="ChEBI" id="CHEBI:58349"/>
        <dbReference type="EC" id="1.5.1.3"/>
    </reaction>
</comment>
<dbReference type="CDD" id="cd00209">
    <property type="entry name" value="DHFR"/>
    <property type="match status" value="1"/>
</dbReference>
<dbReference type="GO" id="GO:0050661">
    <property type="term" value="F:NADP binding"/>
    <property type="evidence" value="ECO:0007669"/>
    <property type="project" value="InterPro"/>
</dbReference>
<evidence type="ECO:0000256" key="1">
    <source>
        <dbReference type="ARBA" id="ARBA00004903"/>
    </source>
</evidence>
<dbReference type="Gene3D" id="3.40.430.10">
    <property type="entry name" value="Dihydrofolate Reductase, subunit A"/>
    <property type="match status" value="1"/>
</dbReference>
<organism evidence="9 10">
    <name type="scientific">Peribacillus asahii</name>
    <dbReference type="NCBI Taxonomy" id="228899"/>
    <lineage>
        <taxon>Bacteria</taxon>
        <taxon>Bacillati</taxon>
        <taxon>Bacillota</taxon>
        <taxon>Bacilli</taxon>
        <taxon>Bacillales</taxon>
        <taxon>Bacillaceae</taxon>
        <taxon>Peribacillus</taxon>
    </lineage>
</organism>
<evidence type="ECO:0000313" key="9">
    <source>
        <dbReference type="EMBL" id="AZV43544.1"/>
    </source>
</evidence>
<gene>
    <name evidence="9" type="ORF">BAOM_2935</name>
</gene>
<dbReference type="InterPro" id="IPR001796">
    <property type="entry name" value="DHFR_dom"/>
</dbReference>
<evidence type="ECO:0000256" key="7">
    <source>
        <dbReference type="PIRNR" id="PIRNR000194"/>
    </source>
</evidence>
<dbReference type="EMBL" id="CP026095">
    <property type="protein sequence ID" value="AZV43544.1"/>
    <property type="molecule type" value="Genomic_DNA"/>
</dbReference>
<comment type="similarity">
    <text evidence="2 7">Belongs to the dihydrofolate reductase family.</text>
</comment>
<dbReference type="Proteomes" id="UP000283095">
    <property type="component" value="Chromosome"/>
</dbReference>
<dbReference type="Pfam" id="PF00186">
    <property type="entry name" value="DHFR_1"/>
    <property type="match status" value="1"/>
</dbReference>
<dbReference type="InterPro" id="IPR012259">
    <property type="entry name" value="DHFR"/>
</dbReference>
<protein>
    <recommendedName>
        <fullName evidence="3 7">Dihydrofolate reductase</fullName>
        <ecNumber evidence="3 7">1.5.1.3</ecNumber>
    </recommendedName>
</protein>
<keyword evidence="4 7" id="KW-0554">One-carbon metabolism</keyword>
<dbReference type="PANTHER" id="PTHR48069">
    <property type="entry name" value="DIHYDROFOLATE REDUCTASE"/>
    <property type="match status" value="1"/>
</dbReference>
<reference evidence="9 10" key="1">
    <citation type="submission" date="2018-01" db="EMBL/GenBank/DDBJ databases">
        <title>Bacillus asahii Genome sequencing and assembly.</title>
        <authorList>
            <person name="Jiang H."/>
            <person name="Feng Y."/>
            <person name="Zhao F."/>
            <person name="Lin X."/>
        </authorList>
    </citation>
    <scope>NUCLEOTIDE SEQUENCE [LARGE SCALE GENOMIC DNA]</scope>
    <source>
        <strain evidence="9 10">OM18</strain>
    </source>
</reference>
<sequence>MTITLVAAIDKNRGLGYKNQLLCKLPSDMRHFRELTLNTICIMGRNTYESIGSPLPERTNLVLSRDANYDPHPAVFVYSSIKDIIREYETYSDISEQVMILGGSSIYKQFLPYADSIELTVIHHEFDKVDAFFPEFSLDEFEVVNNVFNSKDNKNPYDYSFVSYKRKIK</sequence>
<keyword evidence="5 7" id="KW-0521">NADP</keyword>
<name>A0A3Q9RP35_9BACI</name>
<feature type="domain" description="DHFR" evidence="8">
    <location>
        <begin position="2"/>
        <end position="166"/>
    </location>
</feature>
<proteinExistence type="inferred from homology"/>
<dbReference type="PANTHER" id="PTHR48069:SF3">
    <property type="entry name" value="DIHYDROFOLATE REDUCTASE"/>
    <property type="match status" value="1"/>
</dbReference>
<dbReference type="InterPro" id="IPR024072">
    <property type="entry name" value="DHFR-like_dom_sf"/>
</dbReference>
<dbReference type="AlphaFoldDB" id="A0A3Q9RP35"/>
<evidence type="ECO:0000313" key="10">
    <source>
        <dbReference type="Proteomes" id="UP000283095"/>
    </source>
</evidence>
<dbReference type="UniPathway" id="UPA00077">
    <property type="reaction ID" value="UER00158"/>
</dbReference>
<dbReference type="EC" id="1.5.1.3" evidence="3 7"/>
<evidence type="ECO:0000256" key="2">
    <source>
        <dbReference type="ARBA" id="ARBA00009539"/>
    </source>
</evidence>
<dbReference type="GO" id="GO:0046452">
    <property type="term" value="P:dihydrofolate metabolic process"/>
    <property type="evidence" value="ECO:0007669"/>
    <property type="project" value="TreeGrafter"/>
</dbReference>
<dbReference type="KEGG" id="pasa:BAOM_2935"/>
<evidence type="ECO:0000259" key="8">
    <source>
        <dbReference type="PROSITE" id="PS51330"/>
    </source>
</evidence>
<dbReference type="GO" id="GO:0006730">
    <property type="term" value="P:one-carbon metabolic process"/>
    <property type="evidence" value="ECO:0007669"/>
    <property type="project" value="UniProtKB-KW"/>
</dbReference>
<evidence type="ECO:0000256" key="6">
    <source>
        <dbReference type="ARBA" id="ARBA00023002"/>
    </source>
</evidence>
<dbReference type="GO" id="GO:0046655">
    <property type="term" value="P:folic acid metabolic process"/>
    <property type="evidence" value="ECO:0007669"/>
    <property type="project" value="TreeGrafter"/>
</dbReference>
<dbReference type="PROSITE" id="PS51330">
    <property type="entry name" value="DHFR_2"/>
    <property type="match status" value="1"/>
</dbReference>
<dbReference type="RefSeq" id="WP_127760710.1">
    <property type="nucleotide sequence ID" value="NZ_CP026095.1"/>
</dbReference>
<accession>A0A3Q9RP35</accession>
<dbReference type="SUPFAM" id="SSF53597">
    <property type="entry name" value="Dihydrofolate reductase-like"/>
    <property type="match status" value="1"/>
</dbReference>